<accession>A0A2R6Y472</accession>
<dbReference type="PANTHER" id="PTHR21666:SF289">
    <property type="entry name" value="L-ALA--D-GLU ENDOPEPTIDASE"/>
    <property type="match status" value="1"/>
</dbReference>
<dbReference type="SUPFAM" id="SSF51261">
    <property type="entry name" value="Duplicated hybrid motif"/>
    <property type="match status" value="1"/>
</dbReference>
<protein>
    <submittedName>
        <fullName evidence="5">Metalloendopeptidase</fullName>
    </submittedName>
</protein>
<gene>
    <name evidence="5" type="ORF">BSOLF_1600</name>
</gene>
<keyword evidence="1" id="KW-0732">Signal</keyword>
<dbReference type="InterPro" id="IPR011055">
    <property type="entry name" value="Dup_hybrid_motif"/>
</dbReference>
<dbReference type="FunFam" id="2.70.70.10:FF:000006">
    <property type="entry name" value="M23 family peptidase"/>
    <property type="match status" value="1"/>
</dbReference>
<evidence type="ECO:0000256" key="1">
    <source>
        <dbReference type="ARBA" id="ARBA00022729"/>
    </source>
</evidence>
<keyword evidence="3" id="KW-0812">Transmembrane</keyword>
<dbReference type="PANTHER" id="PTHR21666">
    <property type="entry name" value="PEPTIDASE-RELATED"/>
    <property type="match status" value="1"/>
</dbReference>
<keyword evidence="2" id="KW-0175">Coiled coil</keyword>
<name>A0A2R6Y472_9BACL</name>
<organism evidence="5 6">
    <name type="scientific">Candidatus Carbonibacillus altaicus</name>
    <dbReference type="NCBI Taxonomy" id="2163959"/>
    <lineage>
        <taxon>Bacteria</taxon>
        <taxon>Bacillati</taxon>
        <taxon>Bacillota</taxon>
        <taxon>Bacilli</taxon>
        <taxon>Bacillales</taxon>
        <taxon>Candidatus Carbonibacillus</taxon>
    </lineage>
</organism>
<dbReference type="Gene3D" id="2.70.70.10">
    <property type="entry name" value="Glucose Permease (Domain IIA)"/>
    <property type="match status" value="1"/>
</dbReference>
<dbReference type="AlphaFoldDB" id="A0A2R6Y472"/>
<proteinExistence type="predicted"/>
<evidence type="ECO:0000256" key="2">
    <source>
        <dbReference type="SAM" id="Coils"/>
    </source>
</evidence>
<comment type="caution">
    <text evidence="5">The sequence shown here is derived from an EMBL/GenBank/DDBJ whole genome shotgun (WGS) entry which is preliminary data.</text>
</comment>
<dbReference type="CDD" id="cd12797">
    <property type="entry name" value="M23_peptidase"/>
    <property type="match status" value="1"/>
</dbReference>
<reference evidence="6" key="1">
    <citation type="journal article" date="2018" name="Sci. Rep.">
        <title>Lignite coal burning seam in the remote Altai Mountains harbors a hydrogen-driven thermophilic microbial community.</title>
        <authorList>
            <person name="Kadnikov V.V."/>
            <person name="Mardanov A.V."/>
            <person name="Ivasenko D.A."/>
            <person name="Antsiferov D.V."/>
            <person name="Beletsky A.V."/>
            <person name="Karnachuk O.V."/>
            <person name="Ravin N.V."/>
        </authorList>
    </citation>
    <scope>NUCLEOTIDE SEQUENCE [LARGE SCALE GENOMIC DNA]</scope>
</reference>
<feature type="transmembrane region" description="Helical" evidence="3">
    <location>
        <begin position="30"/>
        <end position="54"/>
    </location>
</feature>
<evidence type="ECO:0000313" key="6">
    <source>
        <dbReference type="Proteomes" id="UP000244338"/>
    </source>
</evidence>
<dbReference type="Pfam" id="PF01551">
    <property type="entry name" value="Peptidase_M23"/>
    <property type="match status" value="1"/>
</dbReference>
<dbReference type="Gene3D" id="6.10.250.3110">
    <property type="match status" value="1"/>
</dbReference>
<keyword evidence="3" id="KW-1133">Transmembrane helix</keyword>
<feature type="coiled-coil region" evidence="2">
    <location>
        <begin position="58"/>
        <end position="120"/>
    </location>
</feature>
<dbReference type="InterPro" id="IPR016047">
    <property type="entry name" value="M23ase_b-sheet_dom"/>
</dbReference>
<evidence type="ECO:0000313" key="5">
    <source>
        <dbReference type="EMBL" id="PTQ57445.1"/>
    </source>
</evidence>
<dbReference type="Proteomes" id="UP000244338">
    <property type="component" value="Unassembled WGS sequence"/>
</dbReference>
<evidence type="ECO:0000259" key="4">
    <source>
        <dbReference type="Pfam" id="PF01551"/>
    </source>
</evidence>
<dbReference type="GO" id="GO:0004222">
    <property type="term" value="F:metalloendopeptidase activity"/>
    <property type="evidence" value="ECO:0007669"/>
    <property type="project" value="TreeGrafter"/>
</dbReference>
<dbReference type="EMBL" id="PEBX01000007">
    <property type="protein sequence ID" value="PTQ57445.1"/>
    <property type="molecule type" value="Genomic_DNA"/>
</dbReference>
<sequence>MRFLRLLSRRWTIQCVPEHPGTVRAVRFSLGFMASVLIFGMALWLIFFILWFGAHTLKETYQKELHAAQTEIKQQKATIQALSGESERLRQENAALRNEYADLAKRLSDLEDKLRDHQEKIDAAMHPRAEKPAFEPKGSAQGSVQEVTTTVQKATDRTKMIASTAHASSLKTVSIAALKSELFALEAKASEQEAALPVFIEKVERIRDDLERTPSIQPASGRITSVFGYRIDPFTHTKHLHEGIDFANVRGTKVVAAARGEVIFAGYNGSYGLQIAIQHKPGLKTTYSHLSKIDVKVGDNVEKGERIGLMGSTGRSTGSHLHYEVHVDGRSVDPAAYLGGTIRVEEALYQD</sequence>
<keyword evidence="3" id="KW-0472">Membrane</keyword>
<dbReference type="InterPro" id="IPR050570">
    <property type="entry name" value="Cell_wall_metabolism_enzyme"/>
</dbReference>
<feature type="domain" description="M23ase beta-sheet core" evidence="4">
    <location>
        <begin position="240"/>
        <end position="334"/>
    </location>
</feature>
<evidence type="ECO:0000256" key="3">
    <source>
        <dbReference type="SAM" id="Phobius"/>
    </source>
</evidence>